<evidence type="ECO:0000256" key="7">
    <source>
        <dbReference type="ARBA" id="ARBA00049790"/>
    </source>
</evidence>
<evidence type="ECO:0000256" key="5">
    <source>
        <dbReference type="ARBA" id="ARBA00048763"/>
    </source>
</evidence>
<dbReference type="PANTHER" id="PTHR14741">
    <property type="entry name" value="S-ADENOSYLMETHIONINE-DEPENDENT METHYLTRANSFERASE RELATED"/>
    <property type="match status" value="1"/>
</dbReference>
<dbReference type="CDD" id="cd02440">
    <property type="entry name" value="AdoMet_MTases"/>
    <property type="match status" value="1"/>
</dbReference>
<comment type="catalytic activity">
    <reaction evidence="5">
        <text>a 5'-end (N(2),N(7)-dimethyl 5'-triphosphoguanosine)-ribonucleoside in snRNA + S-adenosyl-L-methionine = a 5'-end (N(2),N(2),N(7)-trimethyl 5'-triphosphoguanosine)-ribonucleoside in snRNA + S-adenosyl-L-homocysteine + H(+)</text>
        <dbReference type="Rhea" id="RHEA:78479"/>
        <dbReference type="Rhea" id="RHEA-COMP:19087"/>
        <dbReference type="Rhea" id="RHEA-COMP:19089"/>
        <dbReference type="ChEBI" id="CHEBI:15378"/>
        <dbReference type="ChEBI" id="CHEBI:57856"/>
        <dbReference type="ChEBI" id="CHEBI:59789"/>
        <dbReference type="ChEBI" id="CHEBI:167623"/>
        <dbReference type="ChEBI" id="CHEBI:172880"/>
    </reaction>
    <physiologicalReaction direction="left-to-right" evidence="5">
        <dbReference type="Rhea" id="RHEA:78480"/>
    </physiologicalReaction>
</comment>
<gene>
    <name evidence="8" type="ordered locus">Bathy14g03290</name>
</gene>
<dbReference type="GO" id="GO:0005634">
    <property type="term" value="C:nucleus"/>
    <property type="evidence" value="ECO:0007669"/>
    <property type="project" value="TreeGrafter"/>
</dbReference>
<dbReference type="Gene3D" id="3.40.50.150">
    <property type="entry name" value="Vaccinia Virus protein VP39"/>
    <property type="match status" value="1"/>
</dbReference>
<dbReference type="Pfam" id="PF09445">
    <property type="entry name" value="Methyltransf_15"/>
    <property type="match status" value="1"/>
</dbReference>
<comment type="catalytic activity">
    <reaction evidence="3">
        <text>a 5'-end (N(2),N(7)-dimethyl 5'-triphosphoguanosine)-ribonucleoside in snoRNA + S-adenosyl-L-methionine = a 5'-end (N(2),N(2),N(7)-trimethyl 5'-triphosphoguanosine)-ribonucleoside in snoRNA + S-adenosyl-L-homocysteine + H(+)</text>
        <dbReference type="Rhea" id="RHEA:78507"/>
        <dbReference type="Rhea" id="RHEA-COMP:19088"/>
        <dbReference type="Rhea" id="RHEA-COMP:19090"/>
        <dbReference type="ChEBI" id="CHEBI:15378"/>
        <dbReference type="ChEBI" id="CHEBI:57856"/>
        <dbReference type="ChEBI" id="CHEBI:59789"/>
        <dbReference type="ChEBI" id="CHEBI:167623"/>
        <dbReference type="ChEBI" id="CHEBI:172880"/>
    </reaction>
    <physiologicalReaction direction="left-to-right" evidence="3">
        <dbReference type="Rhea" id="RHEA:78508"/>
    </physiologicalReaction>
</comment>
<comment type="catalytic activity">
    <reaction evidence="4">
        <text>a 5'-end (N(7)-methyl 5'-triphosphoguanosine)-ribonucleoside in snoRNA + S-adenosyl-L-methionine = a 5'-end (N(2),N(7)-dimethyl 5'-triphosphoguanosine)-ribonucleoside in snoRNA + S-adenosyl-L-homocysteine + H(+)</text>
        <dbReference type="Rhea" id="RHEA:78475"/>
        <dbReference type="Rhea" id="RHEA-COMP:19086"/>
        <dbReference type="Rhea" id="RHEA-COMP:19088"/>
        <dbReference type="ChEBI" id="CHEBI:15378"/>
        <dbReference type="ChEBI" id="CHEBI:57856"/>
        <dbReference type="ChEBI" id="CHEBI:59789"/>
        <dbReference type="ChEBI" id="CHEBI:156461"/>
        <dbReference type="ChEBI" id="CHEBI:172880"/>
    </reaction>
    <physiologicalReaction direction="left-to-right" evidence="4">
        <dbReference type="Rhea" id="RHEA:78476"/>
    </physiologicalReaction>
</comment>
<dbReference type="Proteomes" id="UP000198341">
    <property type="component" value="Chromosome 14"/>
</dbReference>
<evidence type="ECO:0000256" key="2">
    <source>
        <dbReference type="ARBA" id="ARBA00025783"/>
    </source>
</evidence>
<dbReference type="GO" id="GO:0071164">
    <property type="term" value="F:RNA cap trimethylguanosine synthase activity"/>
    <property type="evidence" value="ECO:0007669"/>
    <property type="project" value="TreeGrafter"/>
</dbReference>
<dbReference type="eggNOG" id="KOG2730">
    <property type="taxonomic scope" value="Eukaryota"/>
</dbReference>
<dbReference type="STRING" id="41875.K8EN73"/>
<organism evidence="8 9">
    <name type="scientific">Bathycoccus prasinos</name>
    <dbReference type="NCBI Taxonomy" id="41875"/>
    <lineage>
        <taxon>Eukaryota</taxon>
        <taxon>Viridiplantae</taxon>
        <taxon>Chlorophyta</taxon>
        <taxon>Mamiellophyceae</taxon>
        <taxon>Mamiellales</taxon>
        <taxon>Bathycoccaceae</taxon>
        <taxon>Bathycoccus</taxon>
    </lineage>
</organism>
<evidence type="ECO:0000313" key="8">
    <source>
        <dbReference type="EMBL" id="CCO19692.1"/>
    </source>
</evidence>
<name>K8EN73_9CHLO</name>
<dbReference type="EMBL" id="FO082265">
    <property type="protein sequence ID" value="CCO19692.1"/>
    <property type="molecule type" value="Genomic_DNA"/>
</dbReference>
<evidence type="ECO:0000256" key="3">
    <source>
        <dbReference type="ARBA" id="ARBA00047418"/>
    </source>
</evidence>
<evidence type="ECO:0000256" key="4">
    <source>
        <dbReference type="ARBA" id="ARBA00048740"/>
    </source>
</evidence>
<dbReference type="SUPFAM" id="SSF53335">
    <property type="entry name" value="S-adenosyl-L-methionine-dependent methyltransferases"/>
    <property type="match status" value="1"/>
</dbReference>
<dbReference type="GeneID" id="19011815"/>
<evidence type="ECO:0000256" key="1">
    <source>
        <dbReference type="ARBA" id="ARBA00018517"/>
    </source>
</evidence>
<dbReference type="OrthoDB" id="194443at2759"/>
<dbReference type="RefSeq" id="XP_007509235.1">
    <property type="nucleotide sequence ID" value="XM_007509173.1"/>
</dbReference>
<comment type="similarity">
    <text evidence="2">Belongs to the methyltransferase superfamily. Trimethylguanosine synthase family.</text>
</comment>
<keyword evidence="9" id="KW-1185">Reference proteome</keyword>
<dbReference type="PANTHER" id="PTHR14741:SF32">
    <property type="entry name" value="TRIMETHYLGUANOSINE SYNTHASE"/>
    <property type="match status" value="1"/>
</dbReference>
<accession>K8EN73</accession>
<protein>
    <recommendedName>
        <fullName evidence="1">Trimethylguanosine synthase</fullName>
    </recommendedName>
    <alternativeName>
        <fullName evidence="7">Cap-specific guanine-N(2) methyltransferase</fullName>
    </alternativeName>
</protein>
<evidence type="ECO:0000313" key="9">
    <source>
        <dbReference type="Proteomes" id="UP000198341"/>
    </source>
</evidence>
<evidence type="ECO:0000256" key="6">
    <source>
        <dbReference type="ARBA" id="ARBA00049075"/>
    </source>
</evidence>
<dbReference type="InterPro" id="IPR019012">
    <property type="entry name" value="RNA_cap_Gua-N2-MeTrfase"/>
</dbReference>
<dbReference type="KEGG" id="bpg:Bathy14g03290"/>
<reference evidence="8 9" key="1">
    <citation type="submission" date="2011-10" db="EMBL/GenBank/DDBJ databases">
        <authorList>
            <person name="Genoscope - CEA"/>
        </authorList>
    </citation>
    <scope>NUCLEOTIDE SEQUENCE [LARGE SCALE GENOMIC DNA]</scope>
    <source>
        <strain evidence="8 9">RCC 1105</strain>
    </source>
</reference>
<dbReference type="AlphaFoldDB" id="K8EN73"/>
<dbReference type="InterPro" id="IPR029063">
    <property type="entry name" value="SAM-dependent_MTases_sf"/>
</dbReference>
<comment type="catalytic activity">
    <reaction evidence="6">
        <text>a 5'-end (N(7)-methyl 5'-triphosphoguanosine)-ribonucleoside in snRNA + S-adenosyl-L-methionine = a 5'-end (N(2),N(7)-dimethyl 5'-triphosphoguanosine)-ribonucleoside in snRNA + S-adenosyl-L-homocysteine + H(+)</text>
        <dbReference type="Rhea" id="RHEA:78471"/>
        <dbReference type="Rhea" id="RHEA-COMP:19085"/>
        <dbReference type="Rhea" id="RHEA-COMP:19087"/>
        <dbReference type="ChEBI" id="CHEBI:15378"/>
        <dbReference type="ChEBI" id="CHEBI:57856"/>
        <dbReference type="ChEBI" id="CHEBI:59789"/>
        <dbReference type="ChEBI" id="CHEBI:156461"/>
        <dbReference type="ChEBI" id="CHEBI:172880"/>
    </reaction>
    <physiologicalReaction direction="left-to-right" evidence="6">
        <dbReference type="Rhea" id="RHEA:78472"/>
    </physiologicalReaction>
</comment>
<sequence length="199" mass="22831">MSDFTEVPHQKYWIQRYNLFTSWREGIRLDYESWYSVTPNAIAVLQARRCILQNLQTQEIPLLVVDAFSGSGSNSAEFASAGAHVISCEINISRVKMVKFNTDKYFLGNKVDFVCADFLALCPVLKPDLIFLSPPWGGPNYYTENESFKLENMYVGKLNGFEILEKALEITPNVIYFLPKNTDLGLIQNRIRIPWEVMT</sequence>
<proteinExistence type="inferred from homology"/>